<dbReference type="STRING" id="1552.A7L45_06080"/>
<dbReference type="KEGG" id="ceu:A7L45_06080"/>
<organism evidence="2 3">
    <name type="scientific">Clostridium estertheticum subsp. estertheticum</name>
    <dbReference type="NCBI Taxonomy" id="1552"/>
    <lineage>
        <taxon>Bacteria</taxon>
        <taxon>Bacillati</taxon>
        <taxon>Bacillota</taxon>
        <taxon>Clostridia</taxon>
        <taxon>Eubacteriales</taxon>
        <taxon>Clostridiaceae</taxon>
        <taxon>Clostridium</taxon>
    </lineage>
</organism>
<dbReference type="InterPro" id="IPR052509">
    <property type="entry name" value="Metal_resp_DNA-bind_regulator"/>
</dbReference>
<sequence length="113" mass="13273">MEIDKEMLKGYIDTILMSVLNDCTMYGYELAKKVRAISGETFELKEGTLYLSLKRLEKNGYVKSYWSDSESGGGRRKYYNITDDGIEYVKRKRIEWIFMRELINKFLGGVKNE</sequence>
<accession>A0A1J0GFB5</accession>
<dbReference type="RefSeq" id="WP_071611957.1">
    <property type="nucleotide sequence ID" value="NZ_CP015756.1"/>
</dbReference>
<dbReference type="SUPFAM" id="SSF46785">
    <property type="entry name" value="Winged helix' DNA-binding domain"/>
    <property type="match status" value="1"/>
</dbReference>
<dbReference type="Proteomes" id="UP000182569">
    <property type="component" value="Chromosome"/>
</dbReference>
<dbReference type="InterPro" id="IPR036390">
    <property type="entry name" value="WH_DNA-bd_sf"/>
</dbReference>
<evidence type="ECO:0000313" key="3">
    <source>
        <dbReference type="Proteomes" id="UP000182569"/>
    </source>
</evidence>
<dbReference type="PANTHER" id="PTHR33169:SF14">
    <property type="entry name" value="TRANSCRIPTIONAL REGULATOR RV3488"/>
    <property type="match status" value="1"/>
</dbReference>
<dbReference type="InterPro" id="IPR036388">
    <property type="entry name" value="WH-like_DNA-bd_sf"/>
</dbReference>
<dbReference type="InterPro" id="IPR005149">
    <property type="entry name" value="Tscrpt_reg_PadR_N"/>
</dbReference>
<dbReference type="AlphaFoldDB" id="A0A1J0GFB5"/>
<dbReference type="OrthoDB" id="9808017at2"/>
<feature type="domain" description="Transcription regulator PadR N-terminal" evidence="1">
    <location>
        <begin position="17"/>
        <end position="90"/>
    </location>
</feature>
<gene>
    <name evidence="2" type="ORF">A7L45_06080</name>
</gene>
<name>A0A1J0GFB5_9CLOT</name>
<proteinExistence type="predicted"/>
<dbReference type="PANTHER" id="PTHR33169">
    <property type="entry name" value="PADR-FAMILY TRANSCRIPTIONAL REGULATOR"/>
    <property type="match status" value="1"/>
</dbReference>
<protein>
    <submittedName>
        <fullName evidence="2">PadR family transcriptional regulator</fullName>
    </submittedName>
</protein>
<evidence type="ECO:0000313" key="2">
    <source>
        <dbReference type="EMBL" id="APC39664.1"/>
    </source>
</evidence>
<dbReference type="Pfam" id="PF03551">
    <property type="entry name" value="PadR"/>
    <property type="match status" value="1"/>
</dbReference>
<evidence type="ECO:0000259" key="1">
    <source>
        <dbReference type="Pfam" id="PF03551"/>
    </source>
</evidence>
<dbReference type="EMBL" id="CP015756">
    <property type="protein sequence ID" value="APC39664.1"/>
    <property type="molecule type" value="Genomic_DNA"/>
</dbReference>
<keyword evidence="3" id="KW-1185">Reference proteome</keyword>
<reference evidence="3" key="1">
    <citation type="journal article" date="2016" name="Front. Microbiol.">
        <title>Complete Genome Sequence of Clostridium estertheticum DSM 8809, a Microbe Identified in Spoiled Vacuum Packed Beef.</title>
        <authorList>
            <person name="Yu Z."/>
            <person name="Gunn L."/>
            <person name="Brennan E."/>
            <person name="Reid R."/>
            <person name="Wall P.G."/>
            <person name="Gaora O.P."/>
            <person name="Hurley D."/>
            <person name="Bolton D."/>
            <person name="Fanning S."/>
        </authorList>
    </citation>
    <scope>NUCLEOTIDE SEQUENCE [LARGE SCALE GENOMIC DNA]</scope>
    <source>
        <strain evidence="3">DSM 8809</strain>
    </source>
</reference>
<dbReference type="Gene3D" id="1.10.10.10">
    <property type="entry name" value="Winged helix-like DNA-binding domain superfamily/Winged helix DNA-binding domain"/>
    <property type="match status" value="1"/>
</dbReference>